<accession>A0ABU7AHA6</accession>
<dbReference type="Proteomes" id="UP001345963">
    <property type="component" value="Unassembled WGS sequence"/>
</dbReference>
<reference evidence="2 3" key="1">
    <citation type="submission" date="2021-07" db="EMBL/GenBank/DDBJ databases">
        <authorList>
            <person name="Palmer J.M."/>
        </authorList>
    </citation>
    <scope>NUCLEOTIDE SEQUENCE [LARGE SCALE GENOMIC DNA]</scope>
    <source>
        <strain evidence="2 3">AT_MEX2019</strain>
        <tissue evidence="2">Muscle</tissue>
    </source>
</reference>
<feature type="transmembrane region" description="Helical" evidence="1">
    <location>
        <begin position="6"/>
        <end position="25"/>
    </location>
</feature>
<name>A0ABU7AHA6_9TELE</name>
<proteinExistence type="predicted"/>
<keyword evidence="1" id="KW-1133">Transmembrane helix</keyword>
<organism evidence="2 3">
    <name type="scientific">Ataeniobius toweri</name>
    <dbReference type="NCBI Taxonomy" id="208326"/>
    <lineage>
        <taxon>Eukaryota</taxon>
        <taxon>Metazoa</taxon>
        <taxon>Chordata</taxon>
        <taxon>Craniata</taxon>
        <taxon>Vertebrata</taxon>
        <taxon>Euteleostomi</taxon>
        <taxon>Actinopterygii</taxon>
        <taxon>Neopterygii</taxon>
        <taxon>Teleostei</taxon>
        <taxon>Neoteleostei</taxon>
        <taxon>Acanthomorphata</taxon>
        <taxon>Ovalentaria</taxon>
        <taxon>Atherinomorphae</taxon>
        <taxon>Cyprinodontiformes</taxon>
        <taxon>Goodeidae</taxon>
        <taxon>Ataeniobius</taxon>
    </lineage>
</organism>
<comment type="caution">
    <text evidence="2">The sequence shown here is derived from an EMBL/GenBank/DDBJ whole genome shotgun (WGS) entry which is preliminary data.</text>
</comment>
<gene>
    <name evidence="2" type="ORF">ATANTOWER_022022</name>
</gene>
<evidence type="ECO:0000313" key="2">
    <source>
        <dbReference type="EMBL" id="MED6237278.1"/>
    </source>
</evidence>
<evidence type="ECO:0008006" key="4">
    <source>
        <dbReference type="Google" id="ProtNLM"/>
    </source>
</evidence>
<keyword evidence="1" id="KW-0812">Transmembrane</keyword>
<protein>
    <recommendedName>
        <fullName evidence="4">Secreted protein</fullName>
    </recommendedName>
</protein>
<sequence length="103" mass="11575">MNGPVADVFLLFCSCFSGLLQFVNLTRRYSQQQVRHLSLCPDENISPSFAQGVSECITAHAEGVGSCSASRWFVFVVRTDPVRQRLHPASPLIRLMDYRLCPE</sequence>
<keyword evidence="3" id="KW-1185">Reference proteome</keyword>
<evidence type="ECO:0000313" key="3">
    <source>
        <dbReference type="Proteomes" id="UP001345963"/>
    </source>
</evidence>
<keyword evidence="1" id="KW-0472">Membrane</keyword>
<dbReference type="EMBL" id="JAHUTI010014603">
    <property type="protein sequence ID" value="MED6237278.1"/>
    <property type="molecule type" value="Genomic_DNA"/>
</dbReference>
<evidence type="ECO:0000256" key="1">
    <source>
        <dbReference type="SAM" id="Phobius"/>
    </source>
</evidence>